<gene>
    <name evidence="1" type="ORF">MiSe_47670</name>
</gene>
<dbReference type="EMBL" id="BLAY01000080">
    <property type="protein sequence ID" value="GET39994.1"/>
    <property type="molecule type" value="Genomic_DNA"/>
</dbReference>
<protein>
    <recommendedName>
        <fullName evidence="3">Leucine rich repeat variant</fullName>
    </recommendedName>
</protein>
<dbReference type="Proteomes" id="UP001050975">
    <property type="component" value="Unassembled WGS sequence"/>
</dbReference>
<comment type="caution">
    <text evidence="1">The sequence shown here is derived from an EMBL/GenBank/DDBJ whole genome shotgun (WGS) entry which is preliminary data.</text>
</comment>
<accession>A0AAV3XCF4</accession>
<reference evidence="1" key="1">
    <citation type="submission" date="2019-10" db="EMBL/GenBank/DDBJ databases">
        <title>Draft genome sequece of Microseira wollei NIES-4236.</title>
        <authorList>
            <person name="Yamaguchi H."/>
            <person name="Suzuki S."/>
            <person name="Kawachi M."/>
        </authorList>
    </citation>
    <scope>NUCLEOTIDE SEQUENCE</scope>
    <source>
        <strain evidence="1">NIES-4236</strain>
    </source>
</reference>
<dbReference type="InterPro" id="IPR016024">
    <property type="entry name" value="ARM-type_fold"/>
</dbReference>
<dbReference type="AlphaFoldDB" id="A0AAV3XCF4"/>
<organism evidence="1 2">
    <name type="scientific">Microseira wollei NIES-4236</name>
    <dbReference type="NCBI Taxonomy" id="2530354"/>
    <lineage>
        <taxon>Bacteria</taxon>
        <taxon>Bacillati</taxon>
        <taxon>Cyanobacteriota</taxon>
        <taxon>Cyanophyceae</taxon>
        <taxon>Oscillatoriophycideae</taxon>
        <taxon>Aerosakkonematales</taxon>
        <taxon>Aerosakkonemataceae</taxon>
        <taxon>Microseira</taxon>
    </lineage>
</organism>
<keyword evidence="2" id="KW-1185">Reference proteome</keyword>
<sequence length="355" mass="40644">MTSPHESIRNIGMQIFGNLPDATLLNQYPLLVTTIVHEQADIRNAIRPAIQRLATNHPDFAARLATELIGILWQPKTQEGIHAAIVLLLKEDLPEWMTNVTKDTALRLLKAKSSAAQELVGYVLSANRDRWAKEFETLEIVKLADNEILAVREAAREIFLHNLNRQRGNEREMLAAVKLVECQWDDTREFGFRVCGTCFTDTDLTPSILVNLCDSVRQDVRKFGRDMVTRYFKEAYGQEYLIKFSEHPSTDMQLFATNYLESYAINNPERLPELLPYFITVLSQVNRGRVAKQRIFAFLDKEAQKSEEAARVVAEIITRQLAIETMVKIHKLYPHLALPIQVKAVAEIRTADRDR</sequence>
<dbReference type="SUPFAM" id="SSF48371">
    <property type="entry name" value="ARM repeat"/>
    <property type="match status" value="1"/>
</dbReference>
<evidence type="ECO:0000313" key="2">
    <source>
        <dbReference type="Proteomes" id="UP001050975"/>
    </source>
</evidence>
<evidence type="ECO:0000313" key="1">
    <source>
        <dbReference type="EMBL" id="GET39994.1"/>
    </source>
</evidence>
<name>A0AAV3XCF4_9CYAN</name>
<evidence type="ECO:0008006" key="3">
    <source>
        <dbReference type="Google" id="ProtNLM"/>
    </source>
</evidence>
<dbReference type="RefSeq" id="WP_226585727.1">
    <property type="nucleotide sequence ID" value="NZ_BLAY01000080.1"/>
</dbReference>
<proteinExistence type="predicted"/>